<dbReference type="InterPro" id="IPR002549">
    <property type="entry name" value="AI-2E-like"/>
</dbReference>
<accession>A0A839JVT1</accession>
<keyword evidence="5 6" id="KW-0472">Membrane</keyword>
<evidence type="ECO:0000256" key="6">
    <source>
        <dbReference type="SAM" id="Phobius"/>
    </source>
</evidence>
<dbReference type="PANTHER" id="PTHR21716">
    <property type="entry name" value="TRANSMEMBRANE PROTEIN"/>
    <property type="match status" value="1"/>
</dbReference>
<dbReference type="Pfam" id="PF01594">
    <property type="entry name" value="AI-2E_transport"/>
    <property type="match status" value="1"/>
</dbReference>
<evidence type="ECO:0000256" key="2">
    <source>
        <dbReference type="ARBA" id="ARBA00009773"/>
    </source>
</evidence>
<dbReference type="GO" id="GO:0055085">
    <property type="term" value="P:transmembrane transport"/>
    <property type="evidence" value="ECO:0007669"/>
    <property type="project" value="TreeGrafter"/>
</dbReference>
<dbReference type="PANTHER" id="PTHR21716:SF68">
    <property type="entry name" value="TRANSPORT PROTEIN YTVI-RELATED"/>
    <property type="match status" value="1"/>
</dbReference>
<evidence type="ECO:0000256" key="4">
    <source>
        <dbReference type="ARBA" id="ARBA00022989"/>
    </source>
</evidence>
<comment type="caution">
    <text evidence="7">The sequence shown here is derived from an EMBL/GenBank/DDBJ whole genome shotgun (WGS) entry which is preliminary data.</text>
</comment>
<dbReference type="EMBL" id="JACEGA010000001">
    <property type="protein sequence ID" value="MBB2181328.1"/>
    <property type="molecule type" value="Genomic_DNA"/>
</dbReference>
<comment type="subcellular location">
    <subcellularLocation>
        <location evidence="1">Membrane</location>
        <topology evidence="1">Multi-pass membrane protein</topology>
    </subcellularLocation>
</comment>
<keyword evidence="4 6" id="KW-1133">Transmembrane helix</keyword>
<evidence type="ECO:0000256" key="5">
    <source>
        <dbReference type="ARBA" id="ARBA00023136"/>
    </source>
</evidence>
<dbReference type="AlphaFoldDB" id="A0A839JVT1"/>
<feature type="transmembrane region" description="Helical" evidence="6">
    <location>
        <begin position="219"/>
        <end position="236"/>
    </location>
</feature>
<proteinExistence type="inferred from homology"/>
<keyword evidence="3 6" id="KW-0812">Transmembrane</keyword>
<keyword evidence="8" id="KW-1185">Reference proteome</keyword>
<protein>
    <submittedName>
        <fullName evidence="7">Sporulation integral membrane protein YtvI</fullName>
    </submittedName>
</protein>
<organism evidence="7 8">
    <name type="scientific">Variimorphobacter saccharofermentans</name>
    <dbReference type="NCBI Taxonomy" id="2755051"/>
    <lineage>
        <taxon>Bacteria</taxon>
        <taxon>Bacillati</taxon>
        <taxon>Bacillota</taxon>
        <taxon>Clostridia</taxon>
        <taxon>Lachnospirales</taxon>
        <taxon>Lachnospiraceae</taxon>
        <taxon>Variimorphobacter</taxon>
    </lineage>
</organism>
<dbReference type="NCBIfam" id="TIGR02872">
    <property type="entry name" value="spore_ytvI"/>
    <property type="match status" value="1"/>
</dbReference>
<feature type="transmembrane region" description="Helical" evidence="6">
    <location>
        <begin position="12"/>
        <end position="28"/>
    </location>
</feature>
<dbReference type="RefSeq" id="WP_228351107.1">
    <property type="nucleotide sequence ID" value="NZ_JACEGA010000001.1"/>
</dbReference>
<feature type="transmembrane region" description="Helical" evidence="6">
    <location>
        <begin position="242"/>
        <end position="264"/>
    </location>
</feature>
<dbReference type="Proteomes" id="UP000574276">
    <property type="component" value="Unassembled WGS sequence"/>
</dbReference>
<feature type="transmembrane region" description="Helical" evidence="6">
    <location>
        <begin position="157"/>
        <end position="180"/>
    </location>
</feature>
<feature type="transmembrane region" description="Helical" evidence="6">
    <location>
        <begin position="64"/>
        <end position="87"/>
    </location>
</feature>
<gene>
    <name evidence="7" type="primary">ytvI</name>
    <name evidence="7" type="ORF">H0486_00265</name>
</gene>
<evidence type="ECO:0000256" key="1">
    <source>
        <dbReference type="ARBA" id="ARBA00004141"/>
    </source>
</evidence>
<evidence type="ECO:0000256" key="3">
    <source>
        <dbReference type="ARBA" id="ARBA00022692"/>
    </source>
</evidence>
<feature type="transmembrane region" description="Helical" evidence="6">
    <location>
        <begin position="276"/>
        <end position="292"/>
    </location>
</feature>
<dbReference type="InterPro" id="IPR014227">
    <property type="entry name" value="YtvI-like"/>
</dbReference>
<sequence>MKQWEENAERVKYVLMIMAIILGVYLSFRYLLPLFFPFLVAYFLAWIVRPITEFLYKKLKIPRVVGGTASLIVLFFVVGAGLCYLFNLLTKQAITFIKNIPVYTNILAEKLEHLCKCCDEFLGMSKGTFRSIVDDNISITIDKMKTSIMPRITERTITFTITFISAIGIVLIIFVAAALMTKEIPSLRTRYEDNHFYRDLHKVTSKLAEAGIAYIRSQLIIMVIVAIISVVGLTIMNNEYALLIGVGIAIMDALPILGSGIIYIPWAIIMLIDGNIFAAAILITIYLLSQIIREVLEPKLIGNRIGIKPLYTLISMYVGVKLFNIVGFFLGPIGLLIIITIYKVVCEKSQETRKSQEISFTED</sequence>
<reference evidence="7 8" key="1">
    <citation type="submission" date="2020-07" db="EMBL/GenBank/DDBJ databases">
        <title>Characterization and genome sequencing of isolate MD1, a novel member within the family Lachnospiraceae.</title>
        <authorList>
            <person name="Rettenmaier R."/>
            <person name="Di Bello L."/>
            <person name="Zinser C."/>
            <person name="Scheitz K."/>
            <person name="Liebl W."/>
            <person name="Zverlov V."/>
        </authorList>
    </citation>
    <scope>NUCLEOTIDE SEQUENCE [LARGE SCALE GENOMIC DNA]</scope>
    <source>
        <strain evidence="7 8">MD1</strain>
    </source>
</reference>
<name>A0A839JVT1_9FIRM</name>
<feature type="transmembrane region" description="Helical" evidence="6">
    <location>
        <begin position="322"/>
        <end position="345"/>
    </location>
</feature>
<comment type="similarity">
    <text evidence="2">Belongs to the autoinducer-2 exporter (AI-2E) (TC 2.A.86) family.</text>
</comment>
<dbReference type="GO" id="GO:0016020">
    <property type="term" value="C:membrane"/>
    <property type="evidence" value="ECO:0007669"/>
    <property type="project" value="UniProtKB-SubCell"/>
</dbReference>
<evidence type="ECO:0000313" key="8">
    <source>
        <dbReference type="Proteomes" id="UP000574276"/>
    </source>
</evidence>
<evidence type="ECO:0000313" key="7">
    <source>
        <dbReference type="EMBL" id="MBB2181328.1"/>
    </source>
</evidence>